<evidence type="ECO:0000256" key="2">
    <source>
        <dbReference type="SAM" id="SignalP"/>
    </source>
</evidence>
<dbReference type="EMBL" id="ML991812">
    <property type="protein sequence ID" value="KAF2232825.1"/>
    <property type="molecule type" value="Genomic_DNA"/>
</dbReference>
<gene>
    <name evidence="4" type="ORF">EV356DRAFT_469517</name>
</gene>
<accession>A0A6A6H4A1</accession>
<organism evidence="4 5">
    <name type="scientific">Viridothelium virens</name>
    <name type="common">Speckled blister lichen</name>
    <name type="synonym">Trypethelium virens</name>
    <dbReference type="NCBI Taxonomy" id="1048519"/>
    <lineage>
        <taxon>Eukaryota</taxon>
        <taxon>Fungi</taxon>
        <taxon>Dikarya</taxon>
        <taxon>Ascomycota</taxon>
        <taxon>Pezizomycotina</taxon>
        <taxon>Dothideomycetes</taxon>
        <taxon>Dothideomycetes incertae sedis</taxon>
        <taxon>Trypetheliales</taxon>
        <taxon>Trypetheliaceae</taxon>
        <taxon>Viridothelium</taxon>
    </lineage>
</organism>
<reference evidence="4" key="1">
    <citation type="journal article" date="2020" name="Stud. Mycol.">
        <title>101 Dothideomycetes genomes: a test case for predicting lifestyles and emergence of pathogens.</title>
        <authorList>
            <person name="Haridas S."/>
            <person name="Albert R."/>
            <person name="Binder M."/>
            <person name="Bloem J."/>
            <person name="Labutti K."/>
            <person name="Salamov A."/>
            <person name="Andreopoulos B."/>
            <person name="Baker S."/>
            <person name="Barry K."/>
            <person name="Bills G."/>
            <person name="Bluhm B."/>
            <person name="Cannon C."/>
            <person name="Castanera R."/>
            <person name="Culley D."/>
            <person name="Daum C."/>
            <person name="Ezra D."/>
            <person name="Gonzalez J."/>
            <person name="Henrissat B."/>
            <person name="Kuo A."/>
            <person name="Liang C."/>
            <person name="Lipzen A."/>
            <person name="Lutzoni F."/>
            <person name="Magnuson J."/>
            <person name="Mondo S."/>
            <person name="Nolan M."/>
            <person name="Ohm R."/>
            <person name="Pangilinan J."/>
            <person name="Park H.-J."/>
            <person name="Ramirez L."/>
            <person name="Alfaro M."/>
            <person name="Sun H."/>
            <person name="Tritt A."/>
            <person name="Yoshinaga Y."/>
            <person name="Zwiers L.-H."/>
            <person name="Turgeon B."/>
            <person name="Goodwin S."/>
            <person name="Spatafora J."/>
            <person name="Crous P."/>
            <person name="Grigoriev I."/>
        </authorList>
    </citation>
    <scope>NUCLEOTIDE SEQUENCE</scope>
    <source>
        <strain evidence="4">Tuck. ex Michener</strain>
    </source>
</reference>
<feature type="signal peptide" evidence="2">
    <location>
        <begin position="1"/>
        <end position="21"/>
    </location>
</feature>
<dbReference type="InterPro" id="IPR052935">
    <property type="entry name" value="Mg2+_PAP"/>
</dbReference>
<dbReference type="InterPro" id="IPR019236">
    <property type="entry name" value="APP1_cat"/>
</dbReference>
<dbReference type="PANTHER" id="PTHR28208">
    <property type="entry name" value="PHOSPHATIDATE PHOSPHATASE APP1"/>
    <property type="match status" value="1"/>
</dbReference>
<proteinExistence type="predicted"/>
<feature type="non-terminal residue" evidence="4">
    <location>
        <position position="464"/>
    </location>
</feature>
<dbReference type="Proteomes" id="UP000800092">
    <property type="component" value="Unassembled WGS sequence"/>
</dbReference>
<sequence>MPRHIHALWAFIAALTTLASAGPSPRQESAWPPLVTPAPTKTQLRARDIGSDVSSLTSDAASLANSFTGALGSAATGGTNGVEPAALTSLPTGSQIMSTLGISDSDLAATPTSALQRRPYGNFTDKGWQVRFNGFIYKTPNISESDLAKYADGFVVGNYDQLPADQQANARNLTSEIFIVQQGNVSVTLDLVADMDGSSKESITLPYNTTAEGDFDVFVPLLQFANGNETNNVQTFGSWVRGAADTGNATVYLVPNKGLTTISDIDDILRITKIYEPEEGLLNSFARPFTQWENMPDIYANWSKSIPTMHFHYLTTTPEQATRPYEDFVFKTYPDGSFDDRPLNFTNSDETISPRKYLLDKIFQTFPNRKFNLVADTSNPDVMKDYPQMVTDYPGQVNCIWLRNTSETDSGDLFPYDTSGFKNLNNNSYMFFINANDLMNLDIENGQCRNATIPQNVTFGEQDE</sequence>
<evidence type="ECO:0000256" key="1">
    <source>
        <dbReference type="SAM" id="MobiDB-lite"/>
    </source>
</evidence>
<protein>
    <recommendedName>
        <fullName evidence="3">Phosphatidate phosphatase APP1 catalytic domain-containing protein</fullName>
    </recommendedName>
</protein>
<keyword evidence="5" id="KW-1185">Reference proteome</keyword>
<keyword evidence="2" id="KW-0732">Signal</keyword>
<dbReference type="GO" id="GO:0008195">
    <property type="term" value="F:phosphatidate phosphatase activity"/>
    <property type="evidence" value="ECO:0007669"/>
    <property type="project" value="InterPro"/>
</dbReference>
<feature type="chain" id="PRO_5025332646" description="Phosphatidate phosphatase APP1 catalytic domain-containing protein" evidence="2">
    <location>
        <begin position="22"/>
        <end position="464"/>
    </location>
</feature>
<evidence type="ECO:0000259" key="3">
    <source>
        <dbReference type="Pfam" id="PF09949"/>
    </source>
</evidence>
<dbReference type="PANTHER" id="PTHR28208:SF2">
    <property type="entry name" value="PHOSPHATIDATE PHOSPHATASE APP1 CATALYTIC DOMAIN-CONTAINING PROTEIN"/>
    <property type="match status" value="1"/>
</dbReference>
<dbReference type="GO" id="GO:0030479">
    <property type="term" value="C:actin cortical patch"/>
    <property type="evidence" value="ECO:0007669"/>
    <property type="project" value="TreeGrafter"/>
</dbReference>
<dbReference type="AlphaFoldDB" id="A0A6A6H4A1"/>
<feature type="domain" description="Phosphatidate phosphatase APP1 catalytic" evidence="3">
    <location>
        <begin position="260"/>
        <end position="404"/>
    </location>
</feature>
<dbReference type="Pfam" id="PF09949">
    <property type="entry name" value="APP1_cat"/>
    <property type="match status" value="1"/>
</dbReference>
<feature type="region of interest" description="Disordered" evidence="1">
    <location>
        <begin position="22"/>
        <end position="41"/>
    </location>
</feature>
<name>A0A6A6H4A1_VIRVR</name>
<evidence type="ECO:0000313" key="5">
    <source>
        <dbReference type="Proteomes" id="UP000800092"/>
    </source>
</evidence>
<evidence type="ECO:0000313" key="4">
    <source>
        <dbReference type="EMBL" id="KAF2232825.1"/>
    </source>
</evidence>
<dbReference type="OrthoDB" id="414243at2759"/>